<reference evidence="2 3" key="1">
    <citation type="submission" date="2016-06" db="EMBL/GenBank/DDBJ databases">
        <title>Comparative genomics of the ectomycorrhizal sister species Rhizopogon vinicolor and Rhizopogon vesiculosus (Basidiomycota: Boletales) reveals a divergence of the mating type B locus.</title>
        <authorList>
            <consortium name="DOE Joint Genome Institute"/>
            <person name="Mujic A.B."/>
            <person name="Kuo A."/>
            <person name="Tritt A."/>
            <person name="Lipzen A."/>
            <person name="Chen C."/>
            <person name="Johnson J."/>
            <person name="Sharma A."/>
            <person name="Barry K."/>
            <person name="Grigoriev I.V."/>
            <person name="Spatafora J.W."/>
        </authorList>
    </citation>
    <scope>NUCLEOTIDE SEQUENCE [LARGE SCALE GENOMIC DNA]</scope>
    <source>
        <strain evidence="2 3">AM-OR11-026</strain>
    </source>
</reference>
<protein>
    <submittedName>
        <fullName evidence="2">Uncharacterized protein</fullName>
    </submittedName>
</protein>
<dbReference type="EMBL" id="KV449142">
    <property type="protein sequence ID" value="OAX32044.1"/>
    <property type="molecule type" value="Genomic_DNA"/>
</dbReference>
<dbReference type="AlphaFoldDB" id="A0A1B7MHH2"/>
<sequence length="331" mass="36698">MIAAFQKLFPSKRATVQSAISSAAIFLTSSTVINSPPNSSPLVVPPFPTNTTSSSFLFDITDERPSVSSLSDTYGIHTYYPSHCNSAATKCHLIDATQFSPESSISIPEWHEAWARYLILLQDHASSQILDRWSRHYKELREHRDFSDNWAAILAFDIEQRATYAADPQAFDEAKYHRQFDDIKVRVLRDEYLKVASDALAQLKSHRYEPYPAHDSGTRKSSSTDKPFRGSSKLDGERLPPLCLCCGNLGHTFPGCTSPSTPSGTTPHSKVANKQLICRTTPGTKYCIDFNIYCNGKRVCTKRTHKGGEIHACSLCGSAEHGACSRKCLGL</sequence>
<keyword evidence="3" id="KW-1185">Reference proteome</keyword>
<dbReference type="STRING" id="1314800.A0A1B7MHH2"/>
<proteinExistence type="predicted"/>
<gene>
    <name evidence="2" type="ORF">K503DRAFT_24290</name>
</gene>
<dbReference type="Proteomes" id="UP000092154">
    <property type="component" value="Unassembled WGS sequence"/>
</dbReference>
<dbReference type="OrthoDB" id="3018720at2759"/>
<accession>A0A1B7MHH2</accession>
<dbReference type="InParanoid" id="A0A1B7MHH2"/>
<name>A0A1B7MHH2_9AGAM</name>
<feature type="compositionally biased region" description="Basic and acidic residues" evidence="1">
    <location>
        <begin position="216"/>
        <end position="233"/>
    </location>
</feature>
<evidence type="ECO:0000313" key="3">
    <source>
        <dbReference type="Proteomes" id="UP000092154"/>
    </source>
</evidence>
<evidence type="ECO:0000313" key="2">
    <source>
        <dbReference type="EMBL" id="OAX32044.1"/>
    </source>
</evidence>
<organism evidence="2 3">
    <name type="scientific">Rhizopogon vinicolor AM-OR11-026</name>
    <dbReference type="NCBI Taxonomy" id="1314800"/>
    <lineage>
        <taxon>Eukaryota</taxon>
        <taxon>Fungi</taxon>
        <taxon>Dikarya</taxon>
        <taxon>Basidiomycota</taxon>
        <taxon>Agaricomycotina</taxon>
        <taxon>Agaricomycetes</taxon>
        <taxon>Agaricomycetidae</taxon>
        <taxon>Boletales</taxon>
        <taxon>Suillineae</taxon>
        <taxon>Rhizopogonaceae</taxon>
        <taxon>Rhizopogon</taxon>
    </lineage>
</organism>
<feature type="region of interest" description="Disordered" evidence="1">
    <location>
        <begin position="209"/>
        <end position="233"/>
    </location>
</feature>
<evidence type="ECO:0000256" key="1">
    <source>
        <dbReference type="SAM" id="MobiDB-lite"/>
    </source>
</evidence>